<keyword evidence="1 2" id="KW-0505">Motor protein</keyword>
<dbReference type="Proteomes" id="UP001367508">
    <property type="component" value="Unassembled WGS sequence"/>
</dbReference>
<dbReference type="EMBL" id="JAYMYQ010000001">
    <property type="protein sequence ID" value="KAK7361354.1"/>
    <property type="molecule type" value="Genomic_DNA"/>
</dbReference>
<dbReference type="InterPro" id="IPR031852">
    <property type="entry name" value="Vik1/Cik1_MT-bd"/>
</dbReference>
<dbReference type="GO" id="GO:0005524">
    <property type="term" value="F:ATP binding"/>
    <property type="evidence" value="ECO:0007669"/>
    <property type="project" value="UniProtKB-UniRule"/>
</dbReference>
<keyword evidence="2" id="KW-0067">ATP-binding</keyword>
<dbReference type="GO" id="GO:0003777">
    <property type="term" value="F:microtubule motor activity"/>
    <property type="evidence" value="ECO:0007669"/>
    <property type="project" value="InterPro"/>
</dbReference>
<dbReference type="SMART" id="SM00129">
    <property type="entry name" value="KISc"/>
    <property type="match status" value="1"/>
</dbReference>
<dbReference type="AlphaFoldDB" id="A0AAN9R847"/>
<keyword evidence="6" id="KW-1185">Reference proteome</keyword>
<name>A0AAN9R847_CANGL</name>
<gene>
    <name evidence="5" type="ORF">VNO77_03408</name>
</gene>
<feature type="binding site" evidence="2">
    <location>
        <begin position="157"/>
        <end position="164"/>
    </location>
    <ligand>
        <name>ATP</name>
        <dbReference type="ChEBI" id="CHEBI:30616"/>
    </ligand>
</feature>
<comment type="caution">
    <text evidence="5">The sequence shown here is derived from an EMBL/GenBank/DDBJ whole genome shotgun (WGS) entry which is preliminary data.</text>
</comment>
<dbReference type="GO" id="GO:0015630">
    <property type="term" value="C:microtubule cytoskeleton"/>
    <property type="evidence" value="ECO:0007669"/>
    <property type="project" value="TreeGrafter"/>
</dbReference>
<dbReference type="GO" id="GO:0007018">
    <property type="term" value="P:microtubule-based movement"/>
    <property type="evidence" value="ECO:0007669"/>
    <property type="project" value="InterPro"/>
</dbReference>
<dbReference type="InterPro" id="IPR036961">
    <property type="entry name" value="Kinesin_motor_dom_sf"/>
</dbReference>
<feature type="region of interest" description="Disordered" evidence="3">
    <location>
        <begin position="32"/>
        <end position="51"/>
    </location>
</feature>
<feature type="domain" description="Kinesin motor" evidence="4">
    <location>
        <begin position="74"/>
        <end position="207"/>
    </location>
</feature>
<organism evidence="5 6">
    <name type="scientific">Canavalia gladiata</name>
    <name type="common">Sword bean</name>
    <name type="synonym">Dolichos gladiatus</name>
    <dbReference type="NCBI Taxonomy" id="3824"/>
    <lineage>
        <taxon>Eukaryota</taxon>
        <taxon>Viridiplantae</taxon>
        <taxon>Streptophyta</taxon>
        <taxon>Embryophyta</taxon>
        <taxon>Tracheophyta</taxon>
        <taxon>Spermatophyta</taxon>
        <taxon>Magnoliopsida</taxon>
        <taxon>eudicotyledons</taxon>
        <taxon>Gunneridae</taxon>
        <taxon>Pentapetalae</taxon>
        <taxon>rosids</taxon>
        <taxon>fabids</taxon>
        <taxon>Fabales</taxon>
        <taxon>Fabaceae</taxon>
        <taxon>Papilionoideae</taxon>
        <taxon>50 kb inversion clade</taxon>
        <taxon>NPAAA clade</taxon>
        <taxon>indigoferoid/millettioid clade</taxon>
        <taxon>Phaseoleae</taxon>
        <taxon>Canavalia</taxon>
    </lineage>
</organism>
<dbReference type="InterPro" id="IPR027417">
    <property type="entry name" value="P-loop_NTPase"/>
</dbReference>
<reference evidence="5 6" key="1">
    <citation type="submission" date="2024-01" db="EMBL/GenBank/DDBJ databases">
        <title>The genomes of 5 underutilized Papilionoideae crops provide insights into root nodulation and disease resistanc.</title>
        <authorList>
            <person name="Jiang F."/>
        </authorList>
    </citation>
    <scope>NUCLEOTIDE SEQUENCE [LARGE SCALE GENOMIC DNA]</scope>
    <source>
        <strain evidence="5">LVBAO_FW01</strain>
        <tissue evidence="5">Leaves</tissue>
    </source>
</reference>
<accession>A0AAN9R847</accession>
<keyword evidence="2" id="KW-0547">Nucleotide-binding</keyword>
<dbReference type="InterPro" id="IPR001752">
    <property type="entry name" value="Kinesin_motor_dom"/>
</dbReference>
<dbReference type="PANTHER" id="PTHR47972:SF2">
    <property type="entry name" value="KINESIN-LIKE PROTEIN KIN-14S"/>
    <property type="match status" value="1"/>
</dbReference>
<comment type="similarity">
    <text evidence="2">Belongs to the TRAFAC class myosin-kinesin ATPase superfamily. Kinesin family.</text>
</comment>
<dbReference type="Gene3D" id="3.40.850.10">
    <property type="entry name" value="Kinesin motor domain"/>
    <property type="match status" value="1"/>
</dbReference>
<evidence type="ECO:0000313" key="5">
    <source>
        <dbReference type="EMBL" id="KAK7361354.1"/>
    </source>
</evidence>
<feature type="compositionally biased region" description="Polar residues" evidence="3">
    <location>
        <begin position="35"/>
        <end position="48"/>
    </location>
</feature>
<evidence type="ECO:0000259" key="4">
    <source>
        <dbReference type="PROSITE" id="PS50067"/>
    </source>
</evidence>
<evidence type="ECO:0000313" key="6">
    <source>
        <dbReference type="Proteomes" id="UP001367508"/>
    </source>
</evidence>
<proteinExistence type="inferred from homology"/>
<evidence type="ECO:0000256" key="1">
    <source>
        <dbReference type="ARBA" id="ARBA00023175"/>
    </source>
</evidence>
<dbReference type="GO" id="GO:0008017">
    <property type="term" value="F:microtubule binding"/>
    <property type="evidence" value="ECO:0007669"/>
    <property type="project" value="InterPro"/>
</dbReference>
<dbReference type="InterPro" id="IPR027640">
    <property type="entry name" value="Kinesin-like_fam"/>
</dbReference>
<sequence>MPLPESQSNIADKTCEIDNALVQLDNEASGYLGENSVSNGTHESSPNQVLKRKYQEEDAECRQLYIEVIELEGDIRVFCRHRPLNANEITNGSAVSVISFDSSPNDTQVICSGSSKKQFKFHHVFRPEDNLEAIFAQTKPIVTSVMGGYNVGIFAYGQIGTGKTFDDGGNNSIMLVARFNLVQKGGGRVGIVVDMPSMSSRPPLRIP</sequence>
<evidence type="ECO:0000256" key="2">
    <source>
        <dbReference type="PROSITE-ProRule" id="PRU00283"/>
    </source>
</evidence>
<dbReference type="PANTHER" id="PTHR47972">
    <property type="entry name" value="KINESIN-LIKE PROTEIN KLP-3"/>
    <property type="match status" value="1"/>
</dbReference>
<dbReference type="Pfam" id="PF16796">
    <property type="entry name" value="Microtub_bd"/>
    <property type="match status" value="1"/>
</dbReference>
<protein>
    <recommendedName>
        <fullName evidence="4">Kinesin motor domain-containing protein</fullName>
    </recommendedName>
</protein>
<dbReference type="PROSITE" id="PS50067">
    <property type="entry name" value="KINESIN_MOTOR_2"/>
    <property type="match status" value="1"/>
</dbReference>
<dbReference type="SUPFAM" id="SSF52540">
    <property type="entry name" value="P-loop containing nucleoside triphosphate hydrolases"/>
    <property type="match status" value="1"/>
</dbReference>
<evidence type="ECO:0000256" key="3">
    <source>
        <dbReference type="SAM" id="MobiDB-lite"/>
    </source>
</evidence>